<reference evidence="1 2" key="1">
    <citation type="submission" date="2015-09" db="EMBL/GenBank/DDBJ databases">
        <authorList>
            <consortium name="Swine Surveillance"/>
        </authorList>
    </citation>
    <scope>NUCLEOTIDE SEQUENCE [LARGE SCALE GENOMIC DNA]</scope>
    <source>
        <strain evidence="1 2">CECT 8399</strain>
    </source>
</reference>
<evidence type="ECO:0000313" key="2">
    <source>
        <dbReference type="Proteomes" id="UP000051326"/>
    </source>
</evidence>
<organism evidence="1 2">
    <name type="scientific">Leisingera aquaemixtae</name>
    <dbReference type="NCBI Taxonomy" id="1396826"/>
    <lineage>
        <taxon>Bacteria</taxon>
        <taxon>Pseudomonadati</taxon>
        <taxon>Pseudomonadota</taxon>
        <taxon>Alphaproteobacteria</taxon>
        <taxon>Rhodobacterales</taxon>
        <taxon>Roseobacteraceae</taxon>
        <taxon>Leisingera</taxon>
    </lineage>
</organism>
<protein>
    <submittedName>
        <fullName evidence="1">Uncharacterized protein</fullName>
    </submittedName>
</protein>
<dbReference type="AlphaFoldDB" id="A0A0N7M4Q0"/>
<dbReference type="RefSeq" id="WP_058286344.1">
    <property type="nucleotide sequence ID" value="NZ_CYSR01000022.1"/>
</dbReference>
<dbReference type="STRING" id="1396826.PHA8399_02377"/>
<gene>
    <name evidence="1" type="ORF">PHA8399_02377</name>
</gene>
<evidence type="ECO:0000313" key="1">
    <source>
        <dbReference type="EMBL" id="CUI00250.1"/>
    </source>
</evidence>
<accession>A0A0N7M4Q0</accession>
<sequence length="116" mass="12381">MNEAYYIALLCGALFGGQTETVHQFTYPGGAASIRTDCENRNRVIEFGLDKRSSLDSIQQALFAAEITGKEAVVALIDTDGTLGRFEWRIARAANIAGVPIRIIPAELAHSLGAGG</sequence>
<name>A0A0N7M4Q0_9RHOB</name>
<dbReference type="Proteomes" id="UP000051326">
    <property type="component" value="Unassembled WGS sequence"/>
</dbReference>
<dbReference type="EMBL" id="CYSR01000022">
    <property type="protein sequence ID" value="CUI00250.1"/>
    <property type="molecule type" value="Genomic_DNA"/>
</dbReference>
<proteinExistence type="predicted"/>